<gene>
    <name evidence="3" type="ORF">SO802_028973</name>
</gene>
<reference evidence="3 4" key="1">
    <citation type="submission" date="2024-01" db="EMBL/GenBank/DDBJ databases">
        <title>A telomere-to-telomere, gap-free genome of sweet tea (Lithocarpus litseifolius).</title>
        <authorList>
            <person name="Zhou J."/>
        </authorList>
    </citation>
    <scope>NUCLEOTIDE SEQUENCE [LARGE SCALE GENOMIC DNA]</scope>
    <source>
        <strain evidence="3">Zhou-2022a</strain>
        <tissue evidence="3">Leaf</tissue>
    </source>
</reference>
<proteinExistence type="predicted"/>
<evidence type="ECO:0000259" key="2">
    <source>
        <dbReference type="Pfam" id="PF03732"/>
    </source>
</evidence>
<feature type="domain" description="Retrotransposon gag" evidence="2">
    <location>
        <begin position="44"/>
        <end position="84"/>
    </location>
</feature>
<evidence type="ECO:0000313" key="4">
    <source>
        <dbReference type="Proteomes" id="UP001459277"/>
    </source>
</evidence>
<dbReference type="EMBL" id="JAZDWU010000010">
    <property type="protein sequence ID" value="KAK9988734.1"/>
    <property type="molecule type" value="Genomic_DNA"/>
</dbReference>
<name>A0AAW2BS12_9ROSI</name>
<evidence type="ECO:0000313" key="3">
    <source>
        <dbReference type="EMBL" id="KAK9988734.1"/>
    </source>
</evidence>
<sequence length="391" mass="44931">MPNGYQSPKFLQFDGKGNPKQHGAHFVETCENVGTQEGLFVKQFVRSLKGNAFDWYTDLELKSIDSWEQLEREFLNRFYSTCRTANERRPEGDQRRETHRSSLKEWEKKVYPFLDADMPKMLKQLLKLKLIELPECKRLEKIGKVDDLNYCKYHRIISHPIKKCFVFKELIMKLTKERKIDLDFNDVAQSNLATFACVLPSCMSPTTKHGVNTTLIQFGSMELIQVHLPQKASNYNSNDDKRSTVDEEKGWTMVAYDIPSEVLPIKIPSMESKQGENKHVKFITRKDVPSPKEGPEYGNDHSSESTSNSVRVEISTPSNSLPFLRYVPLSRCKNGQSPFTKCLQSTEDMGRPSAKLKMEDVAILKENHVMPLTSSTYPFPLKPLNGFMRSS</sequence>
<dbReference type="Proteomes" id="UP001459277">
    <property type="component" value="Unassembled WGS sequence"/>
</dbReference>
<keyword evidence="4" id="KW-1185">Reference proteome</keyword>
<dbReference type="Pfam" id="PF03732">
    <property type="entry name" value="Retrotrans_gag"/>
    <property type="match status" value="1"/>
</dbReference>
<feature type="compositionally biased region" description="Basic and acidic residues" evidence="1">
    <location>
        <begin position="274"/>
        <end position="303"/>
    </location>
</feature>
<dbReference type="PANTHER" id="PTHR33437">
    <property type="entry name" value="OS06G0361200 PROTEIN"/>
    <property type="match status" value="1"/>
</dbReference>
<dbReference type="AlphaFoldDB" id="A0AAW2BS12"/>
<dbReference type="PANTHER" id="PTHR33437:SF2">
    <property type="entry name" value="OS06G0361200 PROTEIN"/>
    <property type="match status" value="1"/>
</dbReference>
<organism evidence="3 4">
    <name type="scientific">Lithocarpus litseifolius</name>
    <dbReference type="NCBI Taxonomy" id="425828"/>
    <lineage>
        <taxon>Eukaryota</taxon>
        <taxon>Viridiplantae</taxon>
        <taxon>Streptophyta</taxon>
        <taxon>Embryophyta</taxon>
        <taxon>Tracheophyta</taxon>
        <taxon>Spermatophyta</taxon>
        <taxon>Magnoliopsida</taxon>
        <taxon>eudicotyledons</taxon>
        <taxon>Gunneridae</taxon>
        <taxon>Pentapetalae</taxon>
        <taxon>rosids</taxon>
        <taxon>fabids</taxon>
        <taxon>Fagales</taxon>
        <taxon>Fagaceae</taxon>
        <taxon>Lithocarpus</taxon>
    </lineage>
</organism>
<evidence type="ECO:0000256" key="1">
    <source>
        <dbReference type="SAM" id="MobiDB-lite"/>
    </source>
</evidence>
<protein>
    <recommendedName>
        <fullName evidence="2">Retrotransposon gag domain-containing protein</fullName>
    </recommendedName>
</protein>
<dbReference type="InterPro" id="IPR005162">
    <property type="entry name" value="Retrotrans_gag_dom"/>
</dbReference>
<accession>A0AAW2BS12</accession>
<comment type="caution">
    <text evidence="3">The sequence shown here is derived from an EMBL/GenBank/DDBJ whole genome shotgun (WGS) entry which is preliminary data.</text>
</comment>
<feature type="region of interest" description="Disordered" evidence="1">
    <location>
        <begin position="274"/>
        <end position="312"/>
    </location>
</feature>